<gene>
    <name evidence="4" type="primary">dprA</name>
    <name evidence="4" type="ORF">EJB06_12415</name>
</gene>
<dbReference type="Pfam" id="PF02481">
    <property type="entry name" value="DNA_processg_A"/>
    <property type="match status" value="1"/>
</dbReference>
<dbReference type="PANTHER" id="PTHR43022:SF1">
    <property type="entry name" value="PROTEIN SMF"/>
    <property type="match status" value="1"/>
</dbReference>
<proteinExistence type="inferred from homology"/>
<sequence length="376" mass="38567">MQDTDPANPISQAERLAAWVRLEQTPGVGAVSAQRLLERFGTPQSVFSASHLALREIVSDSVARALCGPMPDACAACLDRIGDWLADPAHHLLTPDDPAFPPLLRQLAMPPLLLYAAGRMELLSAPAVAVVGSRNATTQGAANARAFAGALSTAGLTIVSGLALGIDAAAHDGGLRGPGSTVAVTGTGADRIYPRRNEALARRIAEEGCIVSEYPLGSGPLAANFPRRNRLISGLCCAVLVVEAAADSGSLITARLALEQGRDVFAIPGSIHAPLSKGCHSLIRDGATLVDCVDDILVPLRIAPLATLPVQADSAALCTGAQAALLDALGYEPVGADALGALTGRDAGALAAALLALELAGHLERLPGGLFQRVKR</sequence>
<dbReference type="InterPro" id="IPR010994">
    <property type="entry name" value="RuvA_2-like"/>
</dbReference>
<evidence type="ECO:0000256" key="1">
    <source>
        <dbReference type="ARBA" id="ARBA00006525"/>
    </source>
</evidence>
<accession>A0A430HLL5</accession>
<dbReference type="SUPFAM" id="SSF102405">
    <property type="entry name" value="MCP/YpsA-like"/>
    <property type="match status" value="1"/>
</dbReference>
<dbReference type="InterPro" id="IPR036388">
    <property type="entry name" value="WH-like_DNA-bd_sf"/>
</dbReference>
<dbReference type="RefSeq" id="WP_126074349.1">
    <property type="nucleotide sequence ID" value="NZ_CP051166.1"/>
</dbReference>
<reference evidence="4 5" key="1">
    <citation type="submission" date="2018-12" db="EMBL/GenBank/DDBJ databases">
        <authorList>
            <person name="Yang E."/>
        </authorList>
    </citation>
    <scope>NUCLEOTIDE SEQUENCE [LARGE SCALE GENOMIC DNA]</scope>
    <source>
        <strain evidence="4 5">SOD</strain>
    </source>
</reference>
<dbReference type="Gene3D" id="1.10.10.10">
    <property type="entry name" value="Winged helix-like DNA-binding domain superfamily/Winged helix DNA-binding domain"/>
    <property type="match status" value="1"/>
</dbReference>
<organism evidence="4 5">
    <name type="scientific">Massilia atriviolacea</name>
    <dbReference type="NCBI Taxonomy" id="2495579"/>
    <lineage>
        <taxon>Bacteria</taxon>
        <taxon>Pseudomonadati</taxon>
        <taxon>Pseudomonadota</taxon>
        <taxon>Betaproteobacteria</taxon>
        <taxon>Burkholderiales</taxon>
        <taxon>Oxalobacteraceae</taxon>
        <taxon>Telluria group</taxon>
        <taxon>Massilia</taxon>
    </lineage>
</organism>
<evidence type="ECO:0000259" key="3">
    <source>
        <dbReference type="Pfam" id="PF17782"/>
    </source>
</evidence>
<dbReference type="PANTHER" id="PTHR43022">
    <property type="entry name" value="PROTEIN SMF"/>
    <property type="match status" value="1"/>
</dbReference>
<comment type="similarity">
    <text evidence="1">Belongs to the DprA/Smf family.</text>
</comment>
<evidence type="ECO:0000259" key="2">
    <source>
        <dbReference type="Pfam" id="PF02481"/>
    </source>
</evidence>
<dbReference type="Gene3D" id="3.40.50.450">
    <property type="match status" value="1"/>
</dbReference>
<dbReference type="SUPFAM" id="SSF47781">
    <property type="entry name" value="RuvA domain 2-like"/>
    <property type="match status" value="1"/>
</dbReference>
<evidence type="ECO:0000313" key="5">
    <source>
        <dbReference type="Proteomes" id="UP000278085"/>
    </source>
</evidence>
<comment type="caution">
    <text evidence="4">The sequence shown here is derived from an EMBL/GenBank/DDBJ whole genome shotgun (WGS) entry which is preliminary data.</text>
</comment>
<dbReference type="OrthoDB" id="9785707at2"/>
<dbReference type="AlphaFoldDB" id="A0A430HLL5"/>
<dbReference type="InterPro" id="IPR057666">
    <property type="entry name" value="DrpA_SLOG"/>
</dbReference>
<dbReference type="EMBL" id="RXLQ01000006">
    <property type="protein sequence ID" value="RSZ58448.1"/>
    <property type="molecule type" value="Genomic_DNA"/>
</dbReference>
<feature type="domain" description="DprA winged helix" evidence="3">
    <location>
        <begin position="319"/>
        <end position="369"/>
    </location>
</feature>
<keyword evidence="5" id="KW-1185">Reference proteome</keyword>
<dbReference type="GO" id="GO:0009294">
    <property type="term" value="P:DNA-mediated transformation"/>
    <property type="evidence" value="ECO:0007669"/>
    <property type="project" value="InterPro"/>
</dbReference>
<protein>
    <submittedName>
        <fullName evidence="4">DNA-protecting protein DprA</fullName>
    </submittedName>
</protein>
<feature type="domain" description="Smf/DprA SLOG" evidence="2">
    <location>
        <begin position="92"/>
        <end position="298"/>
    </location>
</feature>
<dbReference type="Pfam" id="PF17782">
    <property type="entry name" value="WHD_DprA"/>
    <property type="match status" value="1"/>
</dbReference>
<dbReference type="InterPro" id="IPR003488">
    <property type="entry name" value="DprA"/>
</dbReference>
<dbReference type="NCBIfam" id="TIGR00732">
    <property type="entry name" value="dprA"/>
    <property type="match status" value="1"/>
</dbReference>
<dbReference type="Proteomes" id="UP000278085">
    <property type="component" value="Unassembled WGS sequence"/>
</dbReference>
<evidence type="ECO:0000313" key="4">
    <source>
        <dbReference type="EMBL" id="RSZ58448.1"/>
    </source>
</evidence>
<dbReference type="InterPro" id="IPR041614">
    <property type="entry name" value="DprA_WH"/>
</dbReference>
<name>A0A430HLL5_9BURK</name>